<protein>
    <recommendedName>
        <fullName evidence="4">Secreted protein</fullName>
    </recommendedName>
</protein>
<sequence>MLWLHRLLFVLLQGVDVHDGDDSGSICAGGSVRRMVILSLWSCFGVGAAVGAGVDDGSERSPFSRREIACLGFQRS</sequence>
<proteinExistence type="predicted"/>
<dbReference type="AlphaFoldDB" id="A0A8T0SJ53"/>
<gene>
    <name evidence="2" type="ORF">PVAP13_5KG440942</name>
</gene>
<keyword evidence="3" id="KW-1185">Reference proteome</keyword>
<feature type="chain" id="PRO_5035770621" description="Secreted protein" evidence="1">
    <location>
        <begin position="21"/>
        <end position="76"/>
    </location>
</feature>
<comment type="caution">
    <text evidence="2">The sequence shown here is derived from an EMBL/GenBank/DDBJ whole genome shotgun (WGS) entry which is preliminary data.</text>
</comment>
<dbReference type="Proteomes" id="UP000823388">
    <property type="component" value="Chromosome 5K"/>
</dbReference>
<feature type="signal peptide" evidence="1">
    <location>
        <begin position="1"/>
        <end position="20"/>
    </location>
</feature>
<evidence type="ECO:0000313" key="3">
    <source>
        <dbReference type="Proteomes" id="UP000823388"/>
    </source>
</evidence>
<evidence type="ECO:0000256" key="1">
    <source>
        <dbReference type="SAM" id="SignalP"/>
    </source>
</evidence>
<organism evidence="2 3">
    <name type="scientific">Panicum virgatum</name>
    <name type="common">Blackwell switchgrass</name>
    <dbReference type="NCBI Taxonomy" id="38727"/>
    <lineage>
        <taxon>Eukaryota</taxon>
        <taxon>Viridiplantae</taxon>
        <taxon>Streptophyta</taxon>
        <taxon>Embryophyta</taxon>
        <taxon>Tracheophyta</taxon>
        <taxon>Spermatophyta</taxon>
        <taxon>Magnoliopsida</taxon>
        <taxon>Liliopsida</taxon>
        <taxon>Poales</taxon>
        <taxon>Poaceae</taxon>
        <taxon>PACMAD clade</taxon>
        <taxon>Panicoideae</taxon>
        <taxon>Panicodae</taxon>
        <taxon>Paniceae</taxon>
        <taxon>Panicinae</taxon>
        <taxon>Panicum</taxon>
        <taxon>Panicum sect. Hiantes</taxon>
    </lineage>
</organism>
<name>A0A8T0SJ53_PANVG</name>
<accession>A0A8T0SJ53</accession>
<evidence type="ECO:0008006" key="4">
    <source>
        <dbReference type="Google" id="ProtNLM"/>
    </source>
</evidence>
<keyword evidence="1" id="KW-0732">Signal</keyword>
<reference evidence="2" key="1">
    <citation type="submission" date="2020-05" db="EMBL/GenBank/DDBJ databases">
        <title>WGS assembly of Panicum virgatum.</title>
        <authorList>
            <person name="Lovell J.T."/>
            <person name="Jenkins J."/>
            <person name="Shu S."/>
            <person name="Juenger T.E."/>
            <person name="Schmutz J."/>
        </authorList>
    </citation>
    <scope>NUCLEOTIDE SEQUENCE</scope>
    <source>
        <strain evidence="2">AP13</strain>
    </source>
</reference>
<dbReference type="EMBL" id="CM029045">
    <property type="protein sequence ID" value="KAG2599492.1"/>
    <property type="molecule type" value="Genomic_DNA"/>
</dbReference>
<evidence type="ECO:0000313" key="2">
    <source>
        <dbReference type="EMBL" id="KAG2599492.1"/>
    </source>
</evidence>